<feature type="chain" id="PRO_5003920005" evidence="2">
    <location>
        <begin position="26"/>
        <end position="78"/>
    </location>
</feature>
<gene>
    <name evidence="3" type="ordered locus">Bathy13g01900</name>
</gene>
<feature type="region of interest" description="Disordered" evidence="1">
    <location>
        <begin position="49"/>
        <end position="78"/>
    </location>
</feature>
<evidence type="ECO:0000256" key="1">
    <source>
        <dbReference type="SAM" id="MobiDB-lite"/>
    </source>
</evidence>
<feature type="signal peptide" evidence="2">
    <location>
        <begin position="1"/>
        <end position="25"/>
    </location>
</feature>
<sequence length="78" mass="7898">MSSSTAMYASLSILSLCALTGTGVAIGSGVGMMSMAALEAEKKQTNVAAHSVKEKSWVESKQVSGSSAQRGFAAAGRQ</sequence>
<dbReference type="AlphaFoldDB" id="K8FCD2"/>
<dbReference type="KEGG" id="bpg:Bathy13g01900"/>
<evidence type="ECO:0000256" key="2">
    <source>
        <dbReference type="SAM" id="SignalP"/>
    </source>
</evidence>
<evidence type="ECO:0000313" key="3">
    <source>
        <dbReference type="EMBL" id="CCO19388.1"/>
    </source>
</evidence>
<evidence type="ECO:0000313" key="4">
    <source>
        <dbReference type="Proteomes" id="UP000198341"/>
    </source>
</evidence>
<organism evidence="3 4">
    <name type="scientific">Bathycoccus prasinos</name>
    <dbReference type="NCBI Taxonomy" id="41875"/>
    <lineage>
        <taxon>Eukaryota</taxon>
        <taxon>Viridiplantae</taxon>
        <taxon>Chlorophyta</taxon>
        <taxon>Mamiellophyceae</taxon>
        <taxon>Mamiellales</taxon>
        <taxon>Bathycoccaceae</taxon>
        <taxon>Bathycoccus</taxon>
    </lineage>
</organism>
<name>K8FCD2_9CHLO</name>
<dbReference type="GeneID" id="19012142"/>
<keyword evidence="2" id="KW-0732">Signal</keyword>
<feature type="compositionally biased region" description="Polar residues" evidence="1">
    <location>
        <begin position="59"/>
        <end position="69"/>
    </location>
</feature>
<keyword evidence="4" id="KW-1185">Reference proteome</keyword>
<dbReference type="Proteomes" id="UP000198341">
    <property type="component" value="Chromosome 13"/>
</dbReference>
<dbReference type="OrthoDB" id="10534878at2759"/>
<reference evidence="3 4" key="1">
    <citation type="submission" date="2011-10" db="EMBL/GenBank/DDBJ databases">
        <authorList>
            <person name="Genoscope - CEA"/>
        </authorList>
    </citation>
    <scope>NUCLEOTIDE SEQUENCE [LARGE SCALE GENOMIC DNA]</scope>
    <source>
        <strain evidence="3 4">RCC 1105</strain>
    </source>
</reference>
<protein>
    <submittedName>
        <fullName evidence="3">Uncharacterized protein</fullName>
    </submittedName>
</protein>
<dbReference type="EMBL" id="FO082266">
    <property type="protein sequence ID" value="CCO19388.1"/>
    <property type="molecule type" value="Genomic_DNA"/>
</dbReference>
<dbReference type="RefSeq" id="XP_007509585.1">
    <property type="nucleotide sequence ID" value="XM_007509523.1"/>
</dbReference>
<proteinExistence type="predicted"/>
<accession>K8FCD2</accession>